<dbReference type="Proteomes" id="UP000320333">
    <property type="component" value="Unassembled WGS sequence"/>
</dbReference>
<feature type="region of interest" description="Disordered" evidence="10">
    <location>
        <begin position="1"/>
        <end position="72"/>
    </location>
</feature>
<dbReference type="STRING" id="246404.A0A507FG54"/>
<evidence type="ECO:0000256" key="5">
    <source>
        <dbReference type="ARBA" id="ARBA00022801"/>
    </source>
</evidence>
<evidence type="ECO:0000256" key="10">
    <source>
        <dbReference type="SAM" id="MobiDB-lite"/>
    </source>
</evidence>
<dbReference type="GO" id="GO:0000086">
    <property type="term" value="P:G2/M transition of mitotic cell cycle"/>
    <property type="evidence" value="ECO:0007669"/>
    <property type="project" value="TreeGrafter"/>
</dbReference>
<dbReference type="EMBL" id="QEAP01000118">
    <property type="protein sequence ID" value="TPX74580.1"/>
    <property type="molecule type" value="Genomic_DNA"/>
</dbReference>
<feature type="domain" description="Rhodanese" evidence="11">
    <location>
        <begin position="227"/>
        <end position="334"/>
    </location>
</feature>
<dbReference type="GO" id="GO:0005634">
    <property type="term" value="C:nucleus"/>
    <property type="evidence" value="ECO:0007669"/>
    <property type="project" value="TreeGrafter"/>
</dbReference>
<dbReference type="SUPFAM" id="SSF52821">
    <property type="entry name" value="Rhodanese/Cell cycle control phosphatase"/>
    <property type="match status" value="1"/>
</dbReference>
<keyword evidence="5" id="KW-0378">Hydrolase</keyword>
<evidence type="ECO:0000256" key="2">
    <source>
        <dbReference type="ARBA" id="ARBA00013064"/>
    </source>
</evidence>
<dbReference type="InterPro" id="IPR036873">
    <property type="entry name" value="Rhodanese-like_dom_sf"/>
</dbReference>
<dbReference type="GO" id="GO:0051301">
    <property type="term" value="P:cell division"/>
    <property type="evidence" value="ECO:0007669"/>
    <property type="project" value="UniProtKB-KW"/>
</dbReference>
<keyword evidence="6" id="KW-0904">Protein phosphatase</keyword>
<evidence type="ECO:0000256" key="4">
    <source>
        <dbReference type="ARBA" id="ARBA00022776"/>
    </source>
</evidence>
<dbReference type="PANTHER" id="PTHR10828">
    <property type="entry name" value="M-PHASE INDUCER PHOSPHATASE DUAL SPECIFICITY PHOSPHATASE CDC25"/>
    <property type="match status" value="1"/>
</dbReference>
<dbReference type="InterPro" id="IPR001763">
    <property type="entry name" value="Rhodanese-like_dom"/>
</dbReference>
<dbReference type="SMART" id="SM00450">
    <property type="entry name" value="RHOD"/>
    <property type="match status" value="1"/>
</dbReference>
<dbReference type="AlphaFoldDB" id="A0A507FG54"/>
<evidence type="ECO:0000256" key="9">
    <source>
        <dbReference type="ARBA" id="ARBA00067190"/>
    </source>
</evidence>
<comment type="caution">
    <text evidence="12">The sequence shown here is derived from an EMBL/GenBank/DDBJ whole genome shotgun (WGS) entry which is preliminary data.</text>
</comment>
<dbReference type="OrthoDB" id="26523at2759"/>
<dbReference type="EC" id="3.1.3.48" evidence="2"/>
<protein>
    <recommendedName>
        <fullName evidence="9">M-phase inducer phosphatase</fullName>
        <ecNumber evidence="2">3.1.3.48</ecNumber>
    </recommendedName>
</protein>
<reference evidence="12 13" key="1">
    <citation type="journal article" date="2019" name="Sci. Rep.">
        <title>Comparative genomics of chytrid fungi reveal insights into the obligate biotrophic and pathogenic lifestyle of Synchytrium endobioticum.</title>
        <authorList>
            <person name="van de Vossenberg B.T.L.H."/>
            <person name="Warris S."/>
            <person name="Nguyen H.D.T."/>
            <person name="van Gent-Pelzer M.P.E."/>
            <person name="Joly D.L."/>
            <person name="van de Geest H.C."/>
            <person name="Bonants P.J.M."/>
            <person name="Smith D.S."/>
            <person name="Levesque C.A."/>
            <person name="van der Lee T.A.J."/>
        </authorList>
    </citation>
    <scope>NUCLEOTIDE SEQUENCE [LARGE SCALE GENOMIC DNA]</scope>
    <source>
        <strain evidence="12 13">CBS 675.73</strain>
    </source>
</reference>
<evidence type="ECO:0000313" key="12">
    <source>
        <dbReference type="EMBL" id="TPX74580.1"/>
    </source>
</evidence>
<feature type="compositionally biased region" description="Polar residues" evidence="10">
    <location>
        <begin position="49"/>
        <end position="62"/>
    </location>
</feature>
<evidence type="ECO:0000256" key="1">
    <source>
        <dbReference type="ARBA" id="ARBA00011065"/>
    </source>
</evidence>
<comment type="catalytic activity">
    <reaction evidence="8">
        <text>O-phospho-L-tyrosyl-[protein] + H2O = L-tyrosyl-[protein] + phosphate</text>
        <dbReference type="Rhea" id="RHEA:10684"/>
        <dbReference type="Rhea" id="RHEA-COMP:10136"/>
        <dbReference type="Rhea" id="RHEA-COMP:20101"/>
        <dbReference type="ChEBI" id="CHEBI:15377"/>
        <dbReference type="ChEBI" id="CHEBI:43474"/>
        <dbReference type="ChEBI" id="CHEBI:46858"/>
        <dbReference type="ChEBI" id="CHEBI:61978"/>
        <dbReference type="EC" id="3.1.3.48"/>
    </reaction>
</comment>
<evidence type="ECO:0000313" key="13">
    <source>
        <dbReference type="Proteomes" id="UP000320333"/>
    </source>
</evidence>
<keyword evidence="7" id="KW-0131">Cell cycle</keyword>
<dbReference type="Pfam" id="PF00581">
    <property type="entry name" value="Rhodanese"/>
    <property type="match status" value="1"/>
</dbReference>
<dbReference type="GO" id="GO:0005737">
    <property type="term" value="C:cytoplasm"/>
    <property type="evidence" value="ECO:0007669"/>
    <property type="project" value="TreeGrafter"/>
</dbReference>
<dbReference type="GO" id="GO:0010971">
    <property type="term" value="P:positive regulation of G2/M transition of mitotic cell cycle"/>
    <property type="evidence" value="ECO:0007669"/>
    <property type="project" value="TreeGrafter"/>
</dbReference>
<evidence type="ECO:0000256" key="3">
    <source>
        <dbReference type="ARBA" id="ARBA00022618"/>
    </source>
</evidence>
<organism evidence="12 13">
    <name type="scientific">Chytriomyces confervae</name>
    <dbReference type="NCBI Taxonomy" id="246404"/>
    <lineage>
        <taxon>Eukaryota</taxon>
        <taxon>Fungi</taxon>
        <taxon>Fungi incertae sedis</taxon>
        <taxon>Chytridiomycota</taxon>
        <taxon>Chytridiomycota incertae sedis</taxon>
        <taxon>Chytridiomycetes</taxon>
        <taxon>Chytridiales</taxon>
        <taxon>Chytriomycetaceae</taxon>
        <taxon>Chytriomyces</taxon>
    </lineage>
</organism>
<evidence type="ECO:0000259" key="11">
    <source>
        <dbReference type="PROSITE" id="PS50206"/>
    </source>
</evidence>
<accession>A0A507FG54</accession>
<comment type="similarity">
    <text evidence="1">Belongs to the MPI phosphatase family.</text>
</comment>
<sequence>MGRLEHDPTPASSSPSSPDLPLFGFLPATSPVSNTRLASLKPPPLPFPTSKSKPNNFSNWNQRPALKMSSISSRGSITKMTNVSRRNTKTVVKTSLSLMEMDTDMDFERISLKKMPSSQEVSQKRRPIYTPQFTLHAEPLIISSLDSIFEQGNEQPQIIPNATQSLRMDCDETPATLLPCIESCRDALKRITPETMAEVLDGKYDHLFEYDLIDCRFVEYLAHGTSRLPYEYEGGHIEGAINMITTHAMEKMFFSTSRKPAPMSGNDALQPPTSRVIILHCEFSAQRAPKMGLHLRNHDRNLNMHAYPYLDYPHVFILDGGYKSFFNSFQNYCSPSGYIEMNDPQYSQELKKYMGVHKAEFKRAYSTGFLRT</sequence>
<evidence type="ECO:0000256" key="6">
    <source>
        <dbReference type="ARBA" id="ARBA00022912"/>
    </source>
</evidence>
<evidence type="ECO:0000256" key="7">
    <source>
        <dbReference type="ARBA" id="ARBA00023306"/>
    </source>
</evidence>
<keyword evidence="4" id="KW-0498">Mitosis</keyword>
<proteinExistence type="inferred from homology"/>
<dbReference type="GO" id="GO:0004725">
    <property type="term" value="F:protein tyrosine phosphatase activity"/>
    <property type="evidence" value="ECO:0007669"/>
    <property type="project" value="UniProtKB-EC"/>
</dbReference>
<feature type="compositionally biased region" description="Low complexity" evidence="10">
    <location>
        <begin position="9"/>
        <end position="22"/>
    </location>
</feature>
<dbReference type="GO" id="GO:0110032">
    <property type="term" value="P:positive regulation of G2/MI transition of meiotic cell cycle"/>
    <property type="evidence" value="ECO:0007669"/>
    <property type="project" value="TreeGrafter"/>
</dbReference>
<dbReference type="Gene3D" id="3.40.250.10">
    <property type="entry name" value="Rhodanese-like domain"/>
    <property type="match status" value="1"/>
</dbReference>
<dbReference type="PROSITE" id="PS50206">
    <property type="entry name" value="RHODANESE_3"/>
    <property type="match status" value="1"/>
</dbReference>
<keyword evidence="13" id="KW-1185">Reference proteome</keyword>
<keyword evidence="3" id="KW-0132">Cell division</keyword>
<name>A0A507FG54_9FUNG</name>
<gene>
    <name evidence="12" type="ORF">CcCBS67573_g04139</name>
</gene>
<dbReference type="PANTHER" id="PTHR10828:SF17">
    <property type="entry name" value="PROTEIN-TYROSINE-PHOSPHATASE"/>
    <property type="match status" value="1"/>
</dbReference>
<evidence type="ECO:0000256" key="8">
    <source>
        <dbReference type="ARBA" id="ARBA00051722"/>
    </source>
</evidence>
<dbReference type="FunFam" id="3.40.250.10:FF:000021">
    <property type="entry name" value="M-phase inducer phosphatase cdc-25.2"/>
    <property type="match status" value="1"/>
</dbReference>